<proteinExistence type="inferred from homology"/>
<dbReference type="InterPro" id="IPR003728">
    <property type="entry name" value="Ribosome_maturation_RimP"/>
</dbReference>
<evidence type="ECO:0000256" key="1">
    <source>
        <dbReference type="ARBA" id="ARBA00022490"/>
    </source>
</evidence>
<keyword evidence="1 3" id="KW-0963">Cytoplasm</keyword>
<dbReference type="GO" id="GO:0000028">
    <property type="term" value="P:ribosomal small subunit assembly"/>
    <property type="evidence" value="ECO:0007669"/>
    <property type="project" value="TreeGrafter"/>
</dbReference>
<dbReference type="InterPro" id="IPR028989">
    <property type="entry name" value="RimP_N"/>
</dbReference>
<comment type="function">
    <text evidence="3">Required for maturation of 30S ribosomal subunits.</text>
</comment>
<dbReference type="SUPFAM" id="SSF74942">
    <property type="entry name" value="YhbC-like, C-terminal domain"/>
    <property type="match status" value="1"/>
</dbReference>
<comment type="similarity">
    <text evidence="3">Belongs to the RimP family.</text>
</comment>
<dbReference type="GO" id="GO:0005829">
    <property type="term" value="C:cytosol"/>
    <property type="evidence" value="ECO:0007669"/>
    <property type="project" value="TreeGrafter"/>
</dbReference>
<dbReference type="Proteomes" id="UP000234462">
    <property type="component" value="Unassembled WGS sequence"/>
</dbReference>
<reference evidence="6" key="1">
    <citation type="submission" date="2017-03" db="EMBL/GenBank/DDBJ databases">
        <authorList>
            <person name="Monnet C."/>
        </authorList>
    </citation>
    <scope>NUCLEOTIDE SEQUENCE [LARGE SCALE GENOMIC DNA]</scope>
    <source>
        <strain evidence="6">SJ5-8</strain>
    </source>
</reference>
<evidence type="ECO:0000313" key="6">
    <source>
        <dbReference type="Proteomes" id="UP000234462"/>
    </source>
</evidence>
<sequence>MEASDGPPDRTRKGYMALHTDRIRDELAGPLAEAGLTVEEIRAHAAGRHRTLTVVIDLDADHSDPVPFDTVTEASRMVSEVLDGIEVWGEHPYTLEVTTPGAERPLTEPRHFRRARGRRVRAELGADEGAPSDGGTVEGVLTDVDDEGIVLEGVRDGDRILFSEVATAQVVVSLR</sequence>
<dbReference type="PANTHER" id="PTHR33867:SF1">
    <property type="entry name" value="RIBOSOME MATURATION FACTOR RIMP"/>
    <property type="match status" value="1"/>
</dbReference>
<comment type="subcellular location">
    <subcellularLocation>
        <location evidence="3">Cytoplasm</location>
    </subcellularLocation>
</comment>
<evidence type="ECO:0000259" key="4">
    <source>
        <dbReference type="Pfam" id="PF02576"/>
    </source>
</evidence>
<dbReference type="PANTHER" id="PTHR33867">
    <property type="entry name" value="RIBOSOME MATURATION FACTOR RIMP"/>
    <property type="match status" value="1"/>
</dbReference>
<name>A0A2H1L340_9MICO</name>
<dbReference type="InterPro" id="IPR035956">
    <property type="entry name" value="RimP_N_sf"/>
</dbReference>
<evidence type="ECO:0000256" key="3">
    <source>
        <dbReference type="HAMAP-Rule" id="MF_01077"/>
    </source>
</evidence>
<feature type="domain" description="Ribosome maturation factor RimP N-terminal" evidence="4">
    <location>
        <begin position="30"/>
        <end position="103"/>
    </location>
</feature>
<dbReference type="SUPFAM" id="SSF75420">
    <property type="entry name" value="YhbC-like, N-terminal domain"/>
    <property type="match status" value="1"/>
</dbReference>
<protein>
    <recommendedName>
        <fullName evidence="3">Ribosome maturation factor RimP</fullName>
    </recommendedName>
</protein>
<dbReference type="HAMAP" id="MF_01077">
    <property type="entry name" value="RimP"/>
    <property type="match status" value="1"/>
</dbReference>
<dbReference type="AlphaFoldDB" id="A0A2H1L340"/>
<dbReference type="EMBL" id="FXZM01000003">
    <property type="protein sequence ID" value="SMY11306.1"/>
    <property type="molecule type" value="Genomic_DNA"/>
</dbReference>
<dbReference type="Pfam" id="PF02576">
    <property type="entry name" value="RimP_N"/>
    <property type="match status" value="1"/>
</dbReference>
<evidence type="ECO:0000256" key="2">
    <source>
        <dbReference type="ARBA" id="ARBA00022517"/>
    </source>
</evidence>
<dbReference type="Gene3D" id="3.30.300.70">
    <property type="entry name" value="RimP-like superfamily, N-terminal"/>
    <property type="match status" value="1"/>
</dbReference>
<gene>
    <name evidence="3" type="primary">rimP</name>
    <name evidence="5" type="ORF">BJEO58_00891</name>
</gene>
<evidence type="ECO:0000313" key="5">
    <source>
        <dbReference type="EMBL" id="SMY11306.1"/>
    </source>
</evidence>
<accession>A0A2H1L340</accession>
<dbReference type="InterPro" id="IPR036847">
    <property type="entry name" value="RimP_C_sf"/>
</dbReference>
<dbReference type="GO" id="GO:0006412">
    <property type="term" value="P:translation"/>
    <property type="evidence" value="ECO:0007669"/>
    <property type="project" value="TreeGrafter"/>
</dbReference>
<keyword evidence="6" id="KW-1185">Reference proteome</keyword>
<keyword evidence="2 3" id="KW-0690">Ribosome biogenesis</keyword>
<organism evidence="5 6">
    <name type="scientific">Brevibacterium jeotgali</name>
    <dbReference type="NCBI Taxonomy" id="1262550"/>
    <lineage>
        <taxon>Bacteria</taxon>
        <taxon>Bacillati</taxon>
        <taxon>Actinomycetota</taxon>
        <taxon>Actinomycetes</taxon>
        <taxon>Micrococcales</taxon>
        <taxon>Brevibacteriaceae</taxon>
        <taxon>Brevibacterium</taxon>
    </lineage>
</organism>